<gene>
    <name evidence="1" type="ORF">C5T88_02595</name>
</gene>
<keyword evidence="1" id="KW-0808">Transferase</keyword>
<reference evidence="2" key="1">
    <citation type="submission" date="2018-02" db="EMBL/GenBank/DDBJ databases">
        <title>Firefly genomes illuminate parallel origins of bioluminescence in beetles.</title>
        <authorList>
            <person name="Fallon T.R."/>
            <person name="Lower S.E.S."/>
            <person name="Behringer M."/>
            <person name="Weng J.-K."/>
        </authorList>
    </citation>
    <scope>NUCLEOTIDE SEQUENCE [LARGE SCALE GENOMIC DNA]</scope>
</reference>
<evidence type="ECO:0000313" key="2">
    <source>
        <dbReference type="Proteomes" id="UP000239250"/>
    </source>
</evidence>
<accession>A0A2S0NK97</accession>
<dbReference type="GO" id="GO:0006450">
    <property type="term" value="P:regulation of translational fidelity"/>
    <property type="evidence" value="ECO:0007669"/>
    <property type="project" value="InterPro"/>
</dbReference>
<dbReference type="GO" id="GO:0016740">
    <property type="term" value="F:transferase activity"/>
    <property type="evidence" value="ECO:0007669"/>
    <property type="project" value="UniProtKB-KW"/>
</dbReference>
<protein>
    <submittedName>
        <fullName evidence="1">Glutamyl-tRNA amidotransferase</fullName>
    </submittedName>
</protein>
<sequence>MKMKNKHDLNEDYIKELANDIMLELNEEEIEMIASIDDLIKEKFAKVLNINTDGISAMHYPLENAHTFLREDSESRNIDQKIVLDNAPQTIDDFVVITKVVK</sequence>
<proteinExistence type="predicted"/>
<evidence type="ECO:0000313" key="1">
    <source>
        <dbReference type="EMBL" id="AVP49443.1"/>
    </source>
</evidence>
<name>A0A2S0NK97_9MOLU</name>
<dbReference type="AlphaFoldDB" id="A0A2S0NK97"/>
<dbReference type="Pfam" id="PF02686">
    <property type="entry name" value="GatC"/>
    <property type="match status" value="1"/>
</dbReference>
<organism evidence="1 2">
    <name type="scientific">Williamsoniiplasma luminosum</name>
    <dbReference type="NCBI Taxonomy" id="214888"/>
    <lineage>
        <taxon>Bacteria</taxon>
        <taxon>Bacillati</taxon>
        <taxon>Mycoplasmatota</taxon>
        <taxon>Mollicutes</taxon>
        <taxon>Entomoplasmatales</taxon>
        <taxon>Williamsoniiplasma</taxon>
    </lineage>
</organism>
<dbReference type="InterPro" id="IPR036113">
    <property type="entry name" value="Asp/Glu-ADT_sf_sub_c"/>
</dbReference>
<dbReference type="InterPro" id="IPR003837">
    <property type="entry name" value="GatC"/>
</dbReference>
<dbReference type="Proteomes" id="UP000239250">
    <property type="component" value="Chromosome"/>
</dbReference>
<dbReference type="EMBL" id="CP027019">
    <property type="protein sequence ID" value="AVP49443.1"/>
    <property type="molecule type" value="Genomic_DNA"/>
</dbReference>
<dbReference type="SUPFAM" id="SSF141000">
    <property type="entry name" value="Glu-tRNAGln amidotransferase C subunit"/>
    <property type="match status" value="1"/>
</dbReference>